<evidence type="ECO:0000313" key="3">
    <source>
        <dbReference type="Proteomes" id="UP001596422"/>
    </source>
</evidence>
<evidence type="ECO:0000256" key="1">
    <source>
        <dbReference type="SAM" id="Phobius"/>
    </source>
</evidence>
<dbReference type="Proteomes" id="UP001596422">
    <property type="component" value="Unassembled WGS sequence"/>
</dbReference>
<reference evidence="3" key="1">
    <citation type="journal article" date="2019" name="Int. J. Syst. Evol. Microbiol.">
        <title>The Global Catalogue of Microorganisms (GCM) 10K type strain sequencing project: providing services to taxonomists for standard genome sequencing and annotation.</title>
        <authorList>
            <consortium name="The Broad Institute Genomics Platform"/>
            <consortium name="The Broad Institute Genome Sequencing Center for Infectious Disease"/>
            <person name="Wu L."/>
            <person name="Ma J."/>
        </authorList>
    </citation>
    <scope>NUCLEOTIDE SEQUENCE [LARGE SCALE GENOMIC DNA]</scope>
    <source>
        <strain evidence="3">NBRC 111756</strain>
    </source>
</reference>
<sequence>MDSSKQAVWPFIVLALLLGVLFWAGSGLLDWWQWQPAWLPALGGLLSLAAAAPWPC</sequence>
<gene>
    <name evidence="2" type="ORF">ACFQDL_11705</name>
</gene>
<keyword evidence="3" id="KW-1185">Reference proteome</keyword>
<feature type="transmembrane region" description="Helical" evidence="1">
    <location>
        <begin position="7"/>
        <end position="25"/>
    </location>
</feature>
<keyword evidence="1" id="KW-1133">Transmembrane helix</keyword>
<keyword evidence="1" id="KW-0472">Membrane</keyword>
<proteinExistence type="predicted"/>
<dbReference type="EMBL" id="JBHSWE010000001">
    <property type="protein sequence ID" value="MFC6670668.1"/>
    <property type="molecule type" value="Genomic_DNA"/>
</dbReference>
<accession>A0ABW1ZZP0</accession>
<keyword evidence="1" id="KW-0812">Transmembrane</keyword>
<evidence type="ECO:0000313" key="2">
    <source>
        <dbReference type="EMBL" id="MFC6670668.1"/>
    </source>
</evidence>
<protein>
    <submittedName>
        <fullName evidence="2">Uncharacterized protein</fullName>
    </submittedName>
</protein>
<name>A0ABW1ZZP0_9GAMM</name>
<dbReference type="RefSeq" id="WP_379909167.1">
    <property type="nucleotide sequence ID" value="NZ_JBHSWE010000001.1"/>
</dbReference>
<organism evidence="2 3">
    <name type="scientific">Marinobacterium aestuariivivens</name>
    <dbReference type="NCBI Taxonomy" id="1698799"/>
    <lineage>
        <taxon>Bacteria</taxon>
        <taxon>Pseudomonadati</taxon>
        <taxon>Pseudomonadota</taxon>
        <taxon>Gammaproteobacteria</taxon>
        <taxon>Oceanospirillales</taxon>
        <taxon>Oceanospirillaceae</taxon>
        <taxon>Marinobacterium</taxon>
    </lineage>
</organism>
<comment type="caution">
    <text evidence="2">The sequence shown here is derived from an EMBL/GenBank/DDBJ whole genome shotgun (WGS) entry which is preliminary data.</text>
</comment>